<proteinExistence type="predicted"/>
<dbReference type="AlphaFoldDB" id="A0A7S1BLB4"/>
<reference evidence="1" key="1">
    <citation type="submission" date="2021-01" db="EMBL/GenBank/DDBJ databases">
        <authorList>
            <person name="Corre E."/>
            <person name="Pelletier E."/>
            <person name="Niang G."/>
            <person name="Scheremetjew M."/>
            <person name="Finn R."/>
            <person name="Kale V."/>
            <person name="Holt S."/>
            <person name="Cochrane G."/>
            <person name="Meng A."/>
            <person name="Brown T."/>
            <person name="Cohen L."/>
        </authorList>
    </citation>
    <scope>NUCLEOTIDE SEQUENCE</scope>
    <source>
        <strain evidence="1">308</strain>
    </source>
</reference>
<name>A0A7S1BLB4_9STRA</name>
<protein>
    <submittedName>
        <fullName evidence="1">Uncharacterized protein</fullName>
    </submittedName>
</protein>
<gene>
    <name evidence="1" type="ORF">CHYS00102_LOCUS18348</name>
</gene>
<organism evidence="1">
    <name type="scientific">Corethron hystrix</name>
    <dbReference type="NCBI Taxonomy" id="216773"/>
    <lineage>
        <taxon>Eukaryota</taxon>
        <taxon>Sar</taxon>
        <taxon>Stramenopiles</taxon>
        <taxon>Ochrophyta</taxon>
        <taxon>Bacillariophyta</taxon>
        <taxon>Coscinodiscophyceae</taxon>
        <taxon>Corethrophycidae</taxon>
        <taxon>Corethrales</taxon>
        <taxon>Corethraceae</taxon>
        <taxon>Corethron</taxon>
    </lineage>
</organism>
<dbReference type="EMBL" id="HBFR01025543">
    <property type="protein sequence ID" value="CAD8891142.1"/>
    <property type="molecule type" value="Transcribed_RNA"/>
</dbReference>
<sequence length="286" mass="33669">MMKQRSVLNIICISDNYSILWNDNFPLIFKVLLSTKMQSTLDCFVCSDSYAATNLVSESYLSLRPGGAYVIVSFNHADFIVPLVRDCPGLDWDPNVEQLTVGRHVHDPRDESLWDVATLEEYSEKRRKNDEDNNHDDGESRGWVNVFIFRRRCHRKTRDMSTTGEGPRQVDGFLRDSIREHIHRTNDEWFRNLNPMMTGVREMDLKKAFMTQRVQLNCDEEDCEGLPLKDCYNVLFTEAEKEHLDYDFFLEDWAAFREKENHCDDKKISQDRMTIDIALKFLEEMQ</sequence>
<evidence type="ECO:0000313" key="1">
    <source>
        <dbReference type="EMBL" id="CAD8891142.1"/>
    </source>
</evidence>
<accession>A0A7S1BLB4</accession>